<dbReference type="Proteomes" id="UP000593562">
    <property type="component" value="Unassembled WGS sequence"/>
</dbReference>
<dbReference type="PANTHER" id="PTHR47209">
    <property type="entry name" value="OS06G0639500 PROTEIN"/>
    <property type="match status" value="1"/>
</dbReference>
<dbReference type="InterPro" id="IPR011009">
    <property type="entry name" value="Kinase-like_dom_sf"/>
</dbReference>
<gene>
    <name evidence="1" type="ORF">HS088_TW04G00123</name>
</gene>
<keyword evidence="2" id="KW-1185">Reference proteome</keyword>
<reference evidence="1 2" key="1">
    <citation type="journal article" date="2020" name="Nat. Commun.">
        <title>Genome of Tripterygium wilfordii and identification of cytochrome P450 involved in triptolide biosynthesis.</title>
        <authorList>
            <person name="Tu L."/>
            <person name="Su P."/>
            <person name="Zhang Z."/>
            <person name="Gao L."/>
            <person name="Wang J."/>
            <person name="Hu T."/>
            <person name="Zhou J."/>
            <person name="Zhang Y."/>
            <person name="Zhao Y."/>
            <person name="Liu Y."/>
            <person name="Song Y."/>
            <person name="Tong Y."/>
            <person name="Lu Y."/>
            <person name="Yang J."/>
            <person name="Xu C."/>
            <person name="Jia M."/>
            <person name="Peters R.J."/>
            <person name="Huang L."/>
            <person name="Gao W."/>
        </authorList>
    </citation>
    <scope>NUCLEOTIDE SEQUENCE [LARGE SCALE GENOMIC DNA]</scope>
    <source>
        <strain evidence="2">cv. XIE 37</strain>
        <tissue evidence="1">Leaf</tissue>
    </source>
</reference>
<protein>
    <submittedName>
        <fullName evidence="1">Uncharacterized protein</fullName>
    </submittedName>
</protein>
<dbReference type="EMBL" id="JAAARO010000004">
    <property type="protein sequence ID" value="KAF5748173.1"/>
    <property type="molecule type" value="Genomic_DNA"/>
</dbReference>
<dbReference type="InParanoid" id="A0A7J7DPG6"/>
<accession>A0A7J7DPG6</accession>
<dbReference type="AlphaFoldDB" id="A0A7J7DPG6"/>
<evidence type="ECO:0000313" key="2">
    <source>
        <dbReference type="Proteomes" id="UP000593562"/>
    </source>
</evidence>
<dbReference type="PANTHER" id="PTHR47209:SF1">
    <property type="entry name" value="OS06G0639500 PROTEIN"/>
    <property type="match status" value="1"/>
</dbReference>
<dbReference type="InterPro" id="IPR053293">
    <property type="entry name" value="OCM_Kinase"/>
</dbReference>
<organism evidence="1 2">
    <name type="scientific">Tripterygium wilfordii</name>
    <name type="common">Thunder God vine</name>
    <dbReference type="NCBI Taxonomy" id="458696"/>
    <lineage>
        <taxon>Eukaryota</taxon>
        <taxon>Viridiplantae</taxon>
        <taxon>Streptophyta</taxon>
        <taxon>Embryophyta</taxon>
        <taxon>Tracheophyta</taxon>
        <taxon>Spermatophyta</taxon>
        <taxon>Magnoliopsida</taxon>
        <taxon>eudicotyledons</taxon>
        <taxon>Gunneridae</taxon>
        <taxon>Pentapetalae</taxon>
        <taxon>rosids</taxon>
        <taxon>fabids</taxon>
        <taxon>Celastrales</taxon>
        <taxon>Celastraceae</taxon>
        <taxon>Tripterygium</taxon>
    </lineage>
</organism>
<comment type="caution">
    <text evidence="1">The sequence shown here is derived from an EMBL/GenBank/DDBJ whole genome shotgun (WGS) entry which is preliminary data.</text>
</comment>
<proteinExistence type="predicted"/>
<name>A0A7J7DPG6_TRIWF</name>
<dbReference type="SUPFAM" id="SSF56112">
    <property type="entry name" value="Protein kinase-like (PK-like)"/>
    <property type="match status" value="1"/>
</dbReference>
<dbReference type="Gene3D" id="1.10.510.10">
    <property type="entry name" value="Transferase(Phosphotransferase) domain 1"/>
    <property type="match status" value="1"/>
</dbReference>
<sequence>MGIWLQYSGMLTGSQPWRGRLLDEIYELVVRKQEKPSIPSGLPPILENILFGCFEYDFRSRPLMRDVLHVFTSLQNAVRTEGDWTNLGRRGVPKNVSSVGYTEWFLSMDSLQVGDVMRSRKPPNSSKPENMDVPEDTVVGLKCDADRDNYVLVRVHGIHDPLRVHVSTLERVTFGLAAGDWVFSKEEVKRHSPLHPSRWECSCWLDS</sequence>
<evidence type="ECO:0000313" key="1">
    <source>
        <dbReference type="EMBL" id="KAF5748173.1"/>
    </source>
</evidence>